<dbReference type="SUPFAM" id="SSF52283">
    <property type="entry name" value="Formate/glycerate dehydrogenase catalytic domain-like"/>
    <property type="match status" value="1"/>
</dbReference>
<keyword evidence="7" id="KW-1185">Reference proteome</keyword>
<feature type="domain" description="D-isomer specific 2-hydroxyacid dehydrogenase catalytic" evidence="2">
    <location>
        <begin position="458"/>
        <end position="752"/>
    </location>
</feature>
<evidence type="ECO:0000259" key="5">
    <source>
        <dbReference type="Pfam" id="PF13966"/>
    </source>
</evidence>
<evidence type="ECO:0000313" key="6">
    <source>
        <dbReference type="EMBL" id="KAL0016327.1"/>
    </source>
</evidence>
<protein>
    <submittedName>
        <fullName evidence="6">Uncharacterized protein</fullName>
    </submittedName>
</protein>
<dbReference type="Pfam" id="PF00389">
    <property type="entry name" value="2-Hacid_dh"/>
    <property type="match status" value="1"/>
</dbReference>
<dbReference type="PROSITE" id="PS00671">
    <property type="entry name" value="D_2_HYDROXYACID_DH_3"/>
    <property type="match status" value="1"/>
</dbReference>
<accession>A0AAW2DZZ3</accession>
<dbReference type="SUPFAM" id="SSF51735">
    <property type="entry name" value="NAD(P)-binding Rossmann-fold domains"/>
    <property type="match status" value="1"/>
</dbReference>
<evidence type="ECO:0000259" key="2">
    <source>
        <dbReference type="Pfam" id="PF00389"/>
    </source>
</evidence>
<dbReference type="CDD" id="cd12175">
    <property type="entry name" value="2-Hacid_dh_11"/>
    <property type="match status" value="1"/>
</dbReference>
<dbReference type="GO" id="GO:0003676">
    <property type="term" value="F:nucleic acid binding"/>
    <property type="evidence" value="ECO:0007669"/>
    <property type="project" value="InterPro"/>
</dbReference>
<evidence type="ECO:0000256" key="1">
    <source>
        <dbReference type="ARBA" id="ARBA00023002"/>
    </source>
</evidence>
<organism evidence="6 7">
    <name type="scientific">Lithocarpus litseifolius</name>
    <dbReference type="NCBI Taxonomy" id="425828"/>
    <lineage>
        <taxon>Eukaryota</taxon>
        <taxon>Viridiplantae</taxon>
        <taxon>Streptophyta</taxon>
        <taxon>Embryophyta</taxon>
        <taxon>Tracheophyta</taxon>
        <taxon>Spermatophyta</taxon>
        <taxon>Magnoliopsida</taxon>
        <taxon>eudicotyledons</taxon>
        <taxon>Gunneridae</taxon>
        <taxon>Pentapetalae</taxon>
        <taxon>rosids</taxon>
        <taxon>fabids</taxon>
        <taxon>Fagales</taxon>
        <taxon>Fagaceae</taxon>
        <taxon>Lithocarpus</taxon>
    </lineage>
</organism>
<evidence type="ECO:0000259" key="4">
    <source>
        <dbReference type="Pfam" id="PF13456"/>
    </source>
</evidence>
<dbReference type="AlphaFoldDB" id="A0AAW2DZZ3"/>
<dbReference type="GO" id="GO:0004617">
    <property type="term" value="F:phosphoglycerate dehydrogenase activity"/>
    <property type="evidence" value="ECO:0007669"/>
    <property type="project" value="TreeGrafter"/>
</dbReference>
<dbReference type="InterPro" id="IPR026960">
    <property type="entry name" value="RVT-Znf"/>
</dbReference>
<dbReference type="InterPro" id="IPR029753">
    <property type="entry name" value="D-isomer_DH_CS"/>
</dbReference>
<proteinExistence type="predicted"/>
<comment type="caution">
    <text evidence="6">The sequence shown here is derived from an EMBL/GenBank/DDBJ whole genome shotgun (WGS) entry which is preliminary data.</text>
</comment>
<dbReference type="InterPro" id="IPR006140">
    <property type="entry name" value="D-isomer_DH_NAD-bd"/>
</dbReference>
<feature type="domain" description="D-isomer specific 2-hydroxyacid dehydrogenase NAD-binding" evidence="3">
    <location>
        <begin position="554"/>
        <end position="737"/>
    </location>
</feature>
<evidence type="ECO:0000259" key="3">
    <source>
        <dbReference type="Pfam" id="PF02826"/>
    </source>
</evidence>
<reference evidence="6 7" key="1">
    <citation type="submission" date="2024-01" db="EMBL/GenBank/DDBJ databases">
        <title>A telomere-to-telomere, gap-free genome of sweet tea (Lithocarpus litseifolius).</title>
        <authorList>
            <person name="Zhou J."/>
        </authorList>
    </citation>
    <scope>NUCLEOTIDE SEQUENCE [LARGE SCALE GENOMIC DNA]</scope>
    <source>
        <strain evidence="6">Zhou-2022a</strain>
        <tissue evidence="6">Leaf</tissue>
    </source>
</reference>
<keyword evidence="1" id="KW-0560">Oxidoreductase</keyword>
<dbReference type="Gene3D" id="3.40.50.720">
    <property type="entry name" value="NAD(P)-binding Rossmann-like Domain"/>
    <property type="match status" value="2"/>
</dbReference>
<dbReference type="GO" id="GO:0004523">
    <property type="term" value="F:RNA-DNA hybrid ribonuclease activity"/>
    <property type="evidence" value="ECO:0007669"/>
    <property type="project" value="InterPro"/>
</dbReference>
<dbReference type="InterPro" id="IPR036397">
    <property type="entry name" value="RNaseH_sf"/>
</dbReference>
<sequence length="771" mass="85691">MAAQHLDRKGLRWRVGNGESIKVWGDKWLPTFSTYKVVSPRLFLQSDTRVSELIDAATASWKTSIVDALFLPHEAETIKSISLSSWLPADKLVWFETSNGLFSVSSTYNLAAKVWHLSIPHKVRHFGWRACHDTLPTKVNLRQQQIVQDNICDSCKMESGSVGHILWSCPNAQEAWSYSKMARISNLEVFRTFHDLLWTLLMVDEVGDDQVAKVVTIAWALWHNCNEVRHGGEKKNGKSLVQCALNYIVEYNTAIDDVSESIPVVEQDAATSTFELKAAGISVVIRDDKGRVEAALCKKIMAPIGVVEAEAKAFEAELLFAKDINIQDIIFKGDSSLVYNALYEKSLPPLSVEAAISGMQEMAKEFRRIEFSHRWKLTNETHAERDLGEKLQRGGEGMYIRRSIVLWNLASSLTKLIRLHTHRFSSADILSKVESMGGNSDMHLTRVLFCGPHFPASHNYTREYLQKYPFVQVDDVPLDDVPNVIEKYHMCVVKNMKLDSNVLSRATQLKLVMQYGVGVEGIDINAATKYGIKVARIPGDVTGNAASCAEMAIYLMMGLLRKQNEMQIVVKQRKLGEPVGETLLGKTVFILGFGNIGIDLAKRLRAFGVKIIATKRSWGSYSQDSCQSNVHGDLVDEKGGHEDIHKFASNADIIVCCLSLNRQTAGIVNETLISSMRKGTLLVNIARGGLLDYEAVLNHLKSGHLGGLGIDVAWTEPFDPDDPILKFKNVIITPHVAGVTEHSYRSMAKVVGDVSLQLHAGASLTGIEFVN</sequence>
<dbReference type="GO" id="GO:0051287">
    <property type="term" value="F:NAD binding"/>
    <property type="evidence" value="ECO:0007669"/>
    <property type="project" value="InterPro"/>
</dbReference>
<dbReference type="EMBL" id="JAZDWU010000001">
    <property type="protein sequence ID" value="KAL0016327.1"/>
    <property type="molecule type" value="Genomic_DNA"/>
</dbReference>
<dbReference type="InterPro" id="IPR036291">
    <property type="entry name" value="NAD(P)-bd_dom_sf"/>
</dbReference>
<dbReference type="Proteomes" id="UP001459277">
    <property type="component" value="Unassembled WGS sequence"/>
</dbReference>
<dbReference type="Pfam" id="PF13966">
    <property type="entry name" value="zf-RVT"/>
    <property type="match status" value="1"/>
</dbReference>
<feature type="domain" description="RNase H type-1" evidence="4">
    <location>
        <begin position="274"/>
        <end position="379"/>
    </location>
</feature>
<dbReference type="Pfam" id="PF13456">
    <property type="entry name" value="RVT_3"/>
    <property type="match status" value="1"/>
</dbReference>
<name>A0AAW2DZZ3_9ROSI</name>
<evidence type="ECO:0000313" key="7">
    <source>
        <dbReference type="Proteomes" id="UP001459277"/>
    </source>
</evidence>
<gene>
    <name evidence="6" type="ORF">SO802_003396</name>
</gene>
<dbReference type="InterPro" id="IPR006139">
    <property type="entry name" value="D-isomer_2_OHA_DH_cat_dom"/>
</dbReference>
<dbReference type="FunFam" id="3.40.50.720:FF:000291">
    <property type="entry name" value="Phosphoglycerate dehydrogenase, putative, 33424-31403"/>
    <property type="match status" value="1"/>
</dbReference>
<feature type="domain" description="Reverse transcriptase zinc-binding" evidence="5">
    <location>
        <begin position="105"/>
        <end position="176"/>
    </location>
</feature>
<dbReference type="Gene3D" id="3.30.420.10">
    <property type="entry name" value="Ribonuclease H-like superfamily/Ribonuclease H"/>
    <property type="match status" value="1"/>
</dbReference>
<dbReference type="InterPro" id="IPR002156">
    <property type="entry name" value="RNaseH_domain"/>
</dbReference>
<dbReference type="PANTHER" id="PTHR42938:SF25">
    <property type="entry name" value="D-ISOMER SPECIFIC 2-HYDROXYACID DEHYDROGENASE FAMILY PROTEIN"/>
    <property type="match status" value="1"/>
</dbReference>
<dbReference type="Pfam" id="PF02826">
    <property type="entry name" value="2-Hacid_dh_C"/>
    <property type="match status" value="1"/>
</dbReference>
<dbReference type="PANTHER" id="PTHR42938">
    <property type="entry name" value="FORMATE DEHYDROGENASE 1"/>
    <property type="match status" value="1"/>
</dbReference>